<name>A0A6G1D4B5_9ORYZ</name>
<evidence type="ECO:0000313" key="2">
    <source>
        <dbReference type="Proteomes" id="UP000479710"/>
    </source>
</evidence>
<dbReference type="PANTHER" id="PTHR33165:SF106">
    <property type="entry name" value="EXPRESSED PROTEIN"/>
    <property type="match status" value="1"/>
</dbReference>
<accession>A0A6G1D4B5</accession>
<proteinExistence type="predicted"/>
<protein>
    <submittedName>
        <fullName evidence="1">Uncharacterized protein</fullName>
    </submittedName>
</protein>
<dbReference type="AlphaFoldDB" id="A0A6G1D4B5"/>
<dbReference type="Proteomes" id="UP000479710">
    <property type="component" value="Unassembled WGS sequence"/>
</dbReference>
<keyword evidence="2" id="KW-1185">Reference proteome</keyword>
<dbReference type="PANTHER" id="PTHR33165">
    <property type="entry name" value="F-BOX DOMAIN CONTAINING PROTEIN-LIKE-RELATED"/>
    <property type="match status" value="1"/>
</dbReference>
<comment type="caution">
    <text evidence="1">The sequence shown here is derived from an EMBL/GenBank/DDBJ whole genome shotgun (WGS) entry which is preliminary data.</text>
</comment>
<organism evidence="1 2">
    <name type="scientific">Oryza meyeriana var. granulata</name>
    <dbReference type="NCBI Taxonomy" id="110450"/>
    <lineage>
        <taxon>Eukaryota</taxon>
        <taxon>Viridiplantae</taxon>
        <taxon>Streptophyta</taxon>
        <taxon>Embryophyta</taxon>
        <taxon>Tracheophyta</taxon>
        <taxon>Spermatophyta</taxon>
        <taxon>Magnoliopsida</taxon>
        <taxon>Liliopsida</taxon>
        <taxon>Poales</taxon>
        <taxon>Poaceae</taxon>
        <taxon>BOP clade</taxon>
        <taxon>Oryzoideae</taxon>
        <taxon>Oryzeae</taxon>
        <taxon>Oryzinae</taxon>
        <taxon>Oryza</taxon>
        <taxon>Oryza meyeriana</taxon>
    </lineage>
</organism>
<evidence type="ECO:0000313" key="1">
    <source>
        <dbReference type="EMBL" id="KAF0907219.1"/>
    </source>
</evidence>
<reference evidence="1 2" key="1">
    <citation type="submission" date="2019-11" db="EMBL/GenBank/DDBJ databases">
        <title>Whole genome sequence of Oryza granulata.</title>
        <authorList>
            <person name="Li W."/>
        </authorList>
    </citation>
    <scope>NUCLEOTIDE SEQUENCE [LARGE SCALE GENOMIC DNA]</scope>
    <source>
        <strain evidence="2">cv. Menghai</strain>
        <tissue evidence="1">Leaf</tissue>
    </source>
</reference>
<gene>
    <name evidence="1" type="ORF">E2562_015726</name>
</gene>
<dbReference type="EMBL" id="SPHZ02000007">
    <property type="protein sequence ID" value="KAF0907219.1"/>
    <property type="molecule type" value="Genomic_DNA"/>
</dbReference>
<sequence>MLHEGRNLRPGHRNLGRYVRFLNLCTGALVRVHLFLFDDHTLLDSADGLLLLRRSNDTAIRLLHQFTGDIADLPPFSSLLPQIEPHIRHLWSVQDPRNSERMAENHNRCFLTNPSVCSAITVSPAGAITVMLDLPLNLGNTLIHVAHTTAGDQQWTLSGWKLQPFGSIHRIFPRQTVHCGGSGGELC</sequence>